<feature type="transmembrane region" description="Helical" evidence="1">
    <location>
        <begin position="378"/>
        <end position="399"/>
    </location>
</feature>
<feature type="transmembrane region" description="Helical" evidence="1">
    <location>
        <begin position="309"/>
        <end position="332"/>
    </location>
</feature>
<dbReference type="PANTHER" id="PTHR30489">
    <property type="entry name" value="LIPOPROTEIN-RELEASING SYSTEM TRANSMEMBRANE PROTEIN LOLE"/>
    <property type="match status" value="1"/>
</dbReference>
<dbReference type="PANTHER" id="PTHR30489:SF0">
    <property type="entry name" value="LIPOPROTEIN-RELEASING SYSTEM TRANSMEMBRANE PROTEIN LOLE"/>
    <property type="match status" value="1"/>
</dbReference>
<keyword evidence="1" id="KW-0472">Membrane</keyword>
<dbReference type="AlphaFoldDB" id="A0AAC9PIY5"/>
<name>A0AAC9PIY5_9SPIR</name>
<reference evidence="2 3" key="1">
    <citation type="journal article" date="2016" name="PLoS ONE">
        <title>Whole Genome Sequence and Comparative Genomics of the Novel Lyme Borreliosis Causing Pathogen, Borrelia mayonii.</title>
        <authorList>
            <person name="Kingry L.C."/>
            <person name="Batra D."/>
            <person name="Replogle A."/>
            <person name="Rowe L.A."/>
            <person name="Pritt B.S."/>
            <person name="Petersen J.M."/>
        </authorList>
    </citation>
    <scope>NUCLEOTIDE SEQUENCE [LARGE SCALE GENOMIC DNA]</scope>
    <source>
        <strain evidence="2 3">MN14-1420</strain>
    </source>
</reference>
<keyword evidence="3" id="KW-1185">Reference proteome</keyword>
<dbReference type="Proteomes" id="UP000185516">
    <property type="component" value="Chromosome"/>
</dbReference>
<proteinExistence type="predicted"/>
<gene>
    <name evidence="2" type="ORF">Bmayo_00390</name>
</gene>
<evidence type="ECO:0000313" key="3">
    <source>
        <dbReference type="Proteomes" id="UP000185516"/>
    </source>
</evidence>
<keyword evidence="1" id="KW-1133">Transmembrane helix</keyword>
<dbReference type="GO" id="GO:0098797">
    <property type="term" value="C:plasma membrane protein complex"/>
    <property type="evidence" value="ECO:0007669"/>
    <property type="project" value="TreeGrafter"/>
</dbReference>
<dbReference type="GO" id="GO:0044874">
    <property type="term" value="P:lipoprotein localization to outer membrane"/>
    <property type="evidence" value="ECO:0007669"/>
    <property type="project" value="TreeGrafter"/>
</dbReference>
<feature type="transmembrane region" description="Helical" evidence="1">
    <location>
        <begin position="263"/>
        <end position="281"/>
    </location>
</feature>
<evidence type="ECO:0000256" key="1">
    <source>
        <dbReference type="SAM" id="Phobius"/>
    </source>
</evidence>
<sequence length="418" mass="47860">MGIRNFLLKRLILEEKNSLALTIVIILSITLGEIIIILTISIMNGFQNDFFLSITNVESGNLKIENELTQEEIKEIKKIEGIKHINKIYETQGIGIQNYYYPTILNIIAVDIKDLKKDQNFISFTGLEKDELDLKENEIIIGNVLSHNFNLFENDTLELIITDEIKNLISLENDIKSFKIKSIFKSNYAKINETLIFMNIDYFIKNKILHNSSINYQVKTKNLNPSNKLIEKIKAVNPKIKAKTWNEYNKEFYKILKIERNTMLTILASIFIVIAVNTYYLQKRIIINKNKAILILLAIGLRIKKIKQIFFIHSIIICTTGGLIGLILGIYISSNINEILKIIDNLVNTLINFLNQILALKIDGIKIQIVKNIITPKLFLSDLAFTFCFACFSTIYSSVKATKKIGSSQKNIETINGL</sequence>
<keyword evidence="1" id="KW-0812">Transmembrane</keyword>
<organism evidence="2 3">
    <name type="scientific">Borreliella mayonii</name>
    <dbReference type="NCBI Taxonomy" id="1674146"/>
    <lineage>
        <taxon>Bacteria</taxon>
        <taxon>Pseudomonadati</taxon>
        <taxon>Spirochaetota</taxon>
        <taxon>Spirochaetia</taxon>
        <taxon>Spirochaetales</taxon>
        <taxon>Borreliaceae</taxon>
        <taxon>Borreliella</taxon>
    </lineage>
</organism>
<evidence type="ECO:0000313" key="2">
    <source>
        <dbReference type="EMBL" id="APS99445.1"/>
    </source>
</evidence>
<protein>
    <submittedName>
        <fullName evidence="2">Permease</fullName>
    </submittedName>
</protein>
<dbReference type="RefSeq" id="WP_075551807.1">
    <property type="nucleotide sequence ID" value="NZ_CP015780.1"/>
</dbReference>
<accession>A0AAC9PIY5</accession>
<dbReference type="KEGG" id="bmay:A7X70_00390"/>
<feature type="transmembrane region" description="Helical" evidence="1">
    <location>
        <begin position="20"/>
        <end position="43"/>
    </location>
</feature>
<dbReference type="EMBL" id="CP015780">
    <property type="protein sequence ID" value="APS99445.1"/>
    <property type="molecule type" value="Genomic_DNA"/>
</dbReference>
<dbReference type="InterPro" id="IPR051447">
    <property type="entry name" value="Lipoprotein-release_system"/>
</dbReference>